<dbReference type="Proteomes" id="UP000887566">
    <property type="component" value="Unplaced"/>
</dbReference>
<name>A0A914WB60_9BILA</name>
<keyword evidence="3" id="KW-1185">Reference proteome</keyword>
<evidence type="ECO:0000256" key="2">
    <source>
        <dbReference type="SAM" id="SignalP"/>
    </source>
</evidence>
<keyword evidence="2" id="KW-0732">Signal</keyword>
<feature type="chain" id="PRO_5037318195" evidence="2">
    <location>
        <begin position="17"/>
        <end position="166"/>
    </location>
</feature>
<evidence type="ECO:0000313" key="4">
    <source>
        <dbReference type="WBParaSite" id="PSAMB.scaffold360size54655.g5001.t1"/>
    </source>
</evidence>
<sequence>MICLVILLASVFVVSAKQDCYSCTSAKDYYTLQTWGWSPYWNQNSNNLKFDGSDDRCDLHPWMLGNGGIYSDCPSLCVKWQFSYTDKNGNTDYATVRGCASDILNGNYPNQEQCPAFVDSSIMGGSVTGTARTCYCNGPLCNPASKTASFGIGALILIAIFAVIFK</sequence>
<protein>
    <submittedName>
        <fullName evidence="4">Uncharacterized protein</fullName>
    </submittedName>
</protein>
<accession>A0A914WB60</accession>
<keyword evidence="1" id="KW-0812">Transmembrane</keyword>
<keyword evidence="1" id="KW-1133">Transmembrane helix</keyword>
<organism evidence="3 4">
    <name type="scientific">Plectus sambesii</name>
    <dbReference type="NCBI Taxonomy" id="2011161"/>
    <lineage>
        <taxon>Eukaryota</taxon>
        <taxon>Metazoa</taxon>
        <taxon>Ecdysozoa</taxon>
        <taxon>Nematoda</taxon>
        <taxon>Chromadorea</taxon>
        <taxon>Plectida</taxon>
        <taxon>Plectina</taxon>
        <taxon>Plectoidea</taxon>
        <taxon>Plectidae</taxon>
        <taxon>Plectus</taxon>
    </lineage>
</organism>
<feature type="signal peptide" evidence="2">
    <location>
        <begin position="1"/>
        <end position="16"/>
    </location>
</feature>
<evidence type="ECO:0000256" key="1">
    <source>
        <dbReference type="SAM" id="Phobius"/>
    </source>
</evidence>
<dbReference type="WBParaSite" id="PSAMB.scaffold360size54655.g5001.t1">
    <property type="protein sequence ID" value="PSAMB.scaffold360size54655.g5001.t1"/>
    <property type="gene ID" value="PSAMB.scaffold360size54655.g5001"/>
</dbReference>
<reference evidence="4" key="1">
    <citation type="submission" date="2022-11" db="UniProtKB">
        <authorList>
            <consortium name="WormBaseParasite"/>
        </authorList>
    </citation>
    <scope>IDENTIFICATION</scope>
</reference>
<dbReference type="AlphaFoldDB" id="A0A914WB60"/>
<evidence type="ECO:0000313" key="3">
    <source>
        <dbReference type="Proteomes" id="UP000887566"/>
    </source>
</evidence>
<feature type="transmembrane region" description="Helical" evidence="1">
    <location>
        <begin position="147"/>
        <end position="165"/>
    </location>
</feature>
<keyword evidence="1" id="KW-0472">Membrane</keyword>
<proteinExistence type="predicted"/>